<evidence type="ECO:0000256" key="1">
    <source>
        <dbReference type="SAM" id="SignalP"/>
    </source>
</evidence>
<protein>
    <submittedName>
        <fullName evidence="2">Uncharacterized protein</fullName>
    </submittedName>
</protein>
<organism evidence="2 3">
    <name type="scientific">Hydnum rufescens UP504</name>
    <dbReference type="NCBI Taxonomy" id="1448309"/>
    <lineage>
        <taxon>Eukaryota</taxon>
        <taxon>Fungi</taxon>
        <taxon>Dikarya</taxon>
        <taxon>Basidiomycota</taxon>
        <taxon>Agaricomycotina</taxon>
        <taxon>Agaricomycetes</taxon>
        <taxon>Cantharellales</taxon>
        <taxon>Hydnaceae</taxon>
        <taxon>Hydnum</taxon>
    </lineage>
</organism>
<feature type="chain" id="PRO_5040342645" evidence="1">
    <location>
        <begin position="17"/>
        <end position="199"/>
    </location>
</feature>
<dbReference type="Proteomes" id="UP000886523">
    <property type="component" value="Unassembled WGS sequence"/>
</dbReference>
<evidence type="ECO:0000313" key="2">
    <source>
        <dbReference type="EMBL" id="KAF9518471.1"/>
    </source>
</evidence>
<keyword evidence="1" id="KW-0732">Signal</keyword>
<reference evidence="2" key="1">
    <citation type="journal article" date="2020" name="Nat. Commun.">
        <title>Large-scale genome sequencing of mycorrhizal fungi provides insights into the early evolution of symbiotic traits.</title>
        <authorList>
            <person name="Miyauchi S."/>
            <person name="Kiss E."/>
            <person name="Kuo A."/>
            <person name="Drula E."/>
            <person name="Kohler A."/>
            <person name="Sanchez-Garcia M."/>
            <person name="Morin E."/>
            <person name="Andreopoulos B."/>
            <person name="Barry K.W."/>
            <person name="Bonito G."/>
            <person name="Buee M."/>
            <person name="Carver A."/>
            <person name="Chen C."/>
            <person name="Cichocki N."/>
            <person name="Clum A."/>
            <person name="Culley D."/>
            <person name="Crous P.W."/>
            <person name="Fauchery L."/>
            <person name="Girlanda M."/>
            <person name="Hayes R.D."/>
            <person name="Keri Z."/>
            <person name="LaButti K."/>
            <person name="Lipzen A."/>
            <person name="Lombard V."/>
            <person name="Magnuson J."/>
            <person name="Maillard F."/>
            <person name="Murat C."/>
            <person name="Nolan M."/>
            <person name="Ohm R.A."/>
            <person name="Pangilinan J."/>
            <person name="Pereira M.F."/>
            <person name="Perotto S."/>
            <person name="Peter M."/>
            <person name="Pfister S."/>
            <person name="Riley R."/>
            <person name="Sitrit Y."/>
            <person name="Stielow J.B."/>
            <person name="Szollosi G."/>
            <person name="Zifcakova L."/>
            <person name="Stursova M."/>
            <person name="Spatafora J.W."/>
            <person name="Tedersoo L."/>
            <person name="Vaario L.M."/>
            <person name="Yamada A."/>
            <person name="Yan M."/>
            <person name="Wang P."/>
            <person name="Xu J."/>
            <person name="Bruns T."/>
            <person name="Baldrian P."/>
            <person name="Vilgalys R."/>
            <person name="Dunand C."/>
            <person name="Henrissat B."/>
            <person name="Grigoriev I.V."/>
            <person name="Hibbett D."/>
            <person name="Nagy L.G."/>
            <person name="Martin F.M."/>
        </authorList>
    </citation>
    <scope>NUCLEOTIDE SEQUENCE</scope>
    <source>
        <strain evidence="2">UP504</strain>
    </source>
</reference>
<keyword evidence="3" id="KW-1185">Reference proteome</keyword>
<dbReference type="CDD" id="cd22209">
    <property type="entry name" value="EMC10"/>
    <property type="match status" value="1"/>
</dbReference>
<name>A0A9P6B6D1_9AGAM</name>
<accession>A0A9P6B6D1</accession>
<dbReference type="OrthoDB" id="1894652at2759"/>
<evidence type="ECO:0000313" key="3">
    <source>
        <dbReference type="Proteomes" id="UP000886523"/>
    </source>
</evidence>
<comment type="caution">
    <text evidence="2">The sequence shown here is derived from an EMBL/GenBank/DDBJ whole genome shotgun (WGS) entry which is preliminary data.</text>
</comment>
<dbReference type="AlphaFoldDB" id="A0A9P6B6D1"/>
<feature type="signal peptide" evidence="1">
    <location>
        <begin position="1"/>
        <end position="16"/>
    </location>
</feature>
<sequence length="199" mass="21331">MKSFVWVLSLLVTALAQPNYKIHHRVIGVPSPSPFSHRATVSLLPDGEAVYEAESLDKALAALSPIVQANENALYQIALERPGDNAQEDWVLSSGKACHLSAGTSDIISLIIDSSGNPFGIDYHILGVPHDGSCSTSSTAVCISITNTTILLKRPSIVPTPIFLEPPPLTPDGRPIVPQPQQTFLQKVSVYNVIPCSQN</sequence>
<gene>
    <name evidence="2" type="ORF">BS47DRAFT_1289622</name>
</gene>
<proteinExistence type="predicted"/>
<dbReference type="EMBL" id="MU128925">
    <property type="protein sequence ID" value="KAF9518471.1"/>
    <property type="molecule type" value="Genomic_DNA"/>
</dbReference>